<evidence type="ECO:0000256" key="4">
    <source>
        <dbReference type="NCBIfam" id="TIGR00152"/>
    </source>
</evidence>
<dbReference type="GO" id="GO:0004140">
    <property type="term" value="F:dephospho-CoA kinase activity"/>
    <property type="evidence" value="ECO:0007669"/>
    <property type="project" value="UniProtKB-UniRule"/>
</dbReference>
<keyword evidence="3 5" id="KW-0808">Transferase</keyword>
<dbReference type="RefSeq" id="WP_131156777.1">
    <property type="nucleotide sequence ID" value="NZ_CP036402.1"/>
</dbReference>
<keyword evidence="3 5" id="KW-0418">Kinase</keyword>
<feature type="binding site" evidence="3">
    <location>
        <begin position="11"/>
        <end position="16"/>
    </location>
    <ligand>
        <name>ATP</name>
        <dbReference type="ChEBI" id="CHEBI:30616"/>
    </ligand>
</feature>
<keyword evidence="3" id="KW-0963">Cytoplasm</keyword>
<comment type="subcellular location">
    <subcellularLocation>
        <location evidence="3">Cytoplasm</location>
    </subcellularLocation>
</comment>
<dbReference type="AlphaFoldDB" id="A0A411YKS2"/>
<keyword evidence="6" id="KW-1185">Reference proteome</keyword>
<dbReference type="InterPro" id="IPR027417">
    <property type="entry name" value="P-loop_NTPase"/>
</dbReference>
<comment type="similarity">
    <text evidence="3">Belongs to the CoaE family.</text>
</comment>
<protein>
    <recommendedName>
        <fullName evidence="3 4">Dephospho-CoA kinase</fullName>
        <ecNumber evidence="3 4">2.7.1.24</ecNumber>
    </recommendedName>
    <alternativeName>
        <fullName evidence="3">Dephosphocoenzyme A kinase</fullName>
    </alternativeName>
</protein>
<evidence type="ECO:0000256" key="1">
    <source>
        <dbReference type="ARBA" id="ARBA00022741"/>
    </source>
</evidence>
<dbReference type="HAMAP" id="MF_00376">
    <property type="entry name" value="Dephospho_CoA_kinase"/>
    <property type="match status" value="1"/>
</dbReference>
<keyword evidence="3" id="KW-0173">Coenzyme A biosynthesis</keyword>
<evidence type="ECO:0000256" key="3">
    <source>
        <dbReference type="HAMAP-Rule" id="MF_00376"/>
    </source>
</evidence>
<evidence type="ECO:0000313" key="5">
    <source>
        <dbReference type="EMBL" id="QBI21786.1"/>
    </source>
</evidence>
<comment type="pathway">
    <text evidence="3">Cofactor biosynthesis; coenzyme A biosynthesis; CoA from (R)-pantothenate: step 5/5.</text>
</comment>
<dbReference type="PANTHER" id="PTHR10695">
    <property type="entry name" value="DEPHOSPHO-COA KINASE-RELATED"/>
    <property type="match status" value="1"/>
</dbReference>
<proteinExistence type="inferred from homology"/>
<organism evidence="5 6">
    <name type="scientific">Egibacter rhizosphaerae</name>
    <dbReference type="NCBI Taxonomy" id="1670831"/>
    <lineage>
        <taxon>Bacteria</taxon>
        <taxon>Bacillati</taxon>
        <taxon>Actinomycetota</taxon>
        <taxon>Nitriliruptoria</taxon>
        <taxon>Egibacterales</taxon>
        <taxon>Egibacteraceae</taxon>
        <taxon>Egibacter</taxon>
    </lineage>
</organism>
<dbReference type="SUPFAM" id="SSF52540">
    <property type="entry name" value="P-loop containing nucleoside triphosphate hydrolases"/>
    <property type="match status" value="1"/>
</dbReference>
<sequence length="211" mass="22775">MYLVGLTGGIAAGKSTVAERLCEHGAELIDADQIAREVVLPGEPAYQRVVEHFGEEILDDAGFIDRERLGAIVFGSPGQRAALNELTHPPILRTIADRLEILAHYGGLVVVDIALLVEMNTPLPFDAVVVVAAREGTQQDRLVTHRGLEPDDAHDRIASQAPLEEKLEAATHVIWNEGSLEALRERTDEVAEQLKAGAAEKAARAGDIPDE</sequence>
<dbReference type="PROSITE" id="PS51219">
    <property type="entry name" value="DPCK"/>
    <property type="match status" value="1"/>
</dbReference>
<reference evidence="5 6" key="1">
    <citation type="submission" date="2019-01" db="EMBL/GenBank/DDBJ databases">
        <title>Egibacter rhizosphaerae EGI 80759T.</title>
        <authorList>
            <person name="Chen D.-D."/>
            <person name="Tian Y."/>
            <person name="Jiao J.-Y."/>
            <person name="Zhang X.-T."/>
            <person name="Zhang Y.-G."/>
            <person name="Zhang Y."/>
            <person name="Xiao M."/>
            <person name="Shu W.-S."/>
            <person name="Li W.-J."/>
        </authorList>
    </citation>
    <scope>NUCLEOTIDE SEQUENCE [LARGE SCALE GENOMIC DNA]</scope>
    <source>
        <strain evidence="5 6">EGI 80759</strain>
    </source>
</reference>
<gene>
    <name evidence="3" type="primary">coaE</name>
    <name evidence="5" type="ORF">ER308_20985</name>
</gene>
<comment type="catalytic activity">
    <reaction evidence="3">
        <text>3'-dephospho-CoA + ATP = ADP + CoA + H(+)</text>
        <dbReference type="Rhea" id="RHEA:18245"/>
        <dbReference type="ChEBI" id="CHEBI:15378"/>
        <dbReference type="ChEBI" id="CHEBI:30616"/>
        <dbReference type="ChEBI" id="CHEBI:57287"/>
        <dbReference type="ChEBI" id="CHEBI:57328"/>
        <dbReference type="ChEBI" id="CHEBI:456216"/>
        <dbReference type="EC" id="2.7.1.24"/>
    </reaction>
</comment>
<keyword evidence="2 3" id="KW-0067">ATP-binding</keyword>
<dbReference type="GO" id="GO:0015937">
    <property type="term" value="P:coenzyme A biosynthetic process"/>
    <property type="evidence" value="ECO:0007669"/>
    <property type="project" value="UniProtKB-UniRule"/>
</dbReference>
<evidence type="ECO:0000313" key="6">
    <source>
        <dbReference type="Proteomes" id="UP000291469"/>
    </source>
</evidence>
<name>A0A411YKS2_9ACTN</name>
<dbReference type="PANTHER" id="PTHR10695:SF46">
    <property type="entry name" value="BIFUNCTIONAL COENZYME A SYNTHASE-RELATED"/>
    <property type="match status" value="1"/>
</dbReference>
<dbReference type="Proteomes" id="UP000291469">
    <property type="component" value="Chromosome"/>
</dbReference>
<dbReference type="EMBL" id="CP036402">
    <property type="protein sequence ID" value="QBI21786.1"/>
    <property type="molecule type" value="Genomic_DNA"/>
</dbReference>
<dbReference type="NCBIfam" id="TIGR00152">
    <property type="entry name" value="dephospho-CoA kinase"/>
    <property type="match status" value="1"/>
</dbReference>
<dbReference type="GO" id="GO:0005524">
    <property type="term" value="F:ATP binding"/>
    <property type="evidence" value="ECO:0007669"/>
    <property type="project" value="UniProtKB-UniRule"/>
</dbReference>
<dbReference type="GO" id="GO:0005737">
    <property type="term" value="C:cytoplasm"/>
    <property type="evidence" value="ECO:0007669"/>
    <property type="project" value="UniProtKB-SubCell"/>
</dbReference>
<dbReference type="KEGG" id="erz:ER308_20985"/>
<dbReference type="Gene3D" id="3.40.50.300">
    <property type="entry name" value="P-loop containing nucleotide triphosphate hydrolases"/>
    <property type="match status" value="1"/>
</dbReference>
<dbReference type="CDD" id="cd02022">
    <property type="entry name" value="DPCK"/>
    <property type="match status" value="1"/>
</dbReference>
<comment type="function">
    <text evidence="3">Catalyzes the phosphorylation of the 3'-hydroxyl group of dephosphocoenzyme A to form coenzyme A.</text>
</comment>
<dbReference type="OrthoDB" id="9812943at2"/>
<accession>A0A411YKS2</accession>
<evidence type="ECO:0000256" key="2">
    <source>
        <dbReference type="ARBA" id="ARBA00022840"/>
    </source>
</evidence>
<dbReference type="UniPathway" id="UPA00241">
    <property type="reaction ID" value="UER00356"/>
</dbReference>
<dbReference type="EC" id="2.7.1.24" evidence="3 4"/>
<dbReference type="Pfam" id="PF01121">
    <property type="entry name" value="CoaE"/>
    <property type="match status" value="1"/>
</dbReference>
<keyword evidence="1 3" id="KW-0547">Nucleotide-binding</keyword>
<dbReference type="InterPro" id="IPR001977">
    <property type="entry name" value="Depp_CoAkinase"/>
</dbReference>